<dbReference type="AlphaFoldDB" id="A0A085MCI8"/>
<evidence type="ECO:0000313" key="3">
    <source>
        <dbReference type="Proteomes" id="UP000030764"/>
    </source>
</evidence>
<evidence type="ECO:0000313" key="1">
    <source>
        <dbReference type="EMBL" id="KFD54934.1"/>
    </source>
</evidence>
<organism evidence="1 3">
    <name type="scientific">Trichuris suis</name>
    <name type="common">pig whipworm</name>
    <dbReference type="NCBI Taxonomy" id="68888"/>
    <lineage>
        <taxon>Eukaryota</taxon>
        <taxon>Metazoa</taxon>
        <taxon>Ecdysozoa</taxon>
        <taxon>Nematoda</taxon>
        <taxon>Enoplea</taxon>
        <taxon>Dorylaimia</taxon>
        <taxon>Trichinellida</taxon>
        <taxon>Trichuridae</taxon>
        <taxon>Trichuris</taxon>
    </lineage>
</organism>
<accession>A0A085MCI8</accession>
<dbReference type="Proteomes" id="UP000030764">
    <property type="component" value="Unassembled WGS sequence"/>
</dbReference>
<evidence type="ECO:0000313" key="2">
    <source>
        <dbReference type="EMBL" id="KFD68411.1"/>
    </source>
</evidence>
<dbReference type="EMBL" id="KL367505">
    <property type="protein sequence ID" value="KFD68411.1"/>
    <property type="molecule type" value="Genomic_DNA"/>
</dbReference>
<name>A0A085MCI8_9BILA</name>
<keyword evidence="3" id="KW-1185">Reference proteome</keyword>
<feature type="non-terminal residue" evidence="1">
    <location>
        <position position="1"/>
    </location>
</feature>
<dbReference type="EMBL" id="KL363203">
    <property type="protein sequence ID" value="KFD54934.1"/>
    <property type="molecule type" value="Genomic_DNA"/>
</dbReference>
<proteinExistence type="predicted"/>
<sequence length="127" mass="15035">LTYPGWPRTSLHNHTDFRLWNVKKYVATRELSTLPINHYLGPPPSDHTANSRFNDTRRSRNNQRLIVENTFRLSLRLAKSPVAPWPNSRKLSGSREDHCRLVWSLHTRLDGHHLLVKRIIARFNYKF</sequence>
<dbReference type="Proteomes" id="UP000030758">
    <property type="component" value="Unassembled WGS sequence"/>
</dbReference>
<protein>
    <submittedName>
        <fullName evidence="1">Uncharacterized protein</fullName>
    </submittedName>
</protein>
<reference evidence="1 3" key="1">
    <citation type="journal article" date="2014" name="Nat. Genet.">
        <title>Genome and transcriptome of the porcine whipworm Trichuris suis.</title>
        <authorList>
            <person name="Jex A.R."/>
            <person name="Nejsum P."/>
            <person name="Schwarz E.M."/>
            <person name="Hu L."/>
            <person name="Young N.D."/>
            <person name="Hall R.S."/>
            <person name="Korhonen P.K."/>
            <person name="Liao S."/>
            <person name="Thamsborg S."/>
            <person name="Xia J."/>
            <person name="Xu P."/>
            <person name="Wang S."/>
            <person name="Scheerlinck J.P."/>
            <person name="Hofmann A."/>
            <person name="Sternberg P.W."/>
            <person name="Wang J."/>
            <person name="Gasser R.B."/>
        </authorList>
    </citation>
    <scope>NUCLEOTIDE SEQUENCE [LARGE SCALE GENOMIC DNA]</scope>
    <source>
        <strain evidence="2">DCEP-RM93F</strain>
        <strain evidence="1">DCEP-RM93M</strain>
    </source>
</reference>
<gene>
    <name evidence="1" type="ORF">M513_04116</name>
    <name evidence="2" type="ORF">M514_04116</name>
</gene>